<dbReference type="Gene3D" id="3.40.630.30">
    <property type="match status" value="1"/>
</dbReference>
<dbReference type="SUPFAM" id="SSF55729">
    <property type="entry name" value="Acyl-CoA N-acyltransferases (Nat)"/>
    <property type="match status" value="1"/>
</dbReference>
<name>A0A1J5RIW4_9ZZZZ</name>
<dbReference type="AlphaFoldDB" id="A0A1J5RIW4"/>
<dbReference type="InterPro" id="IPR000182">
    <property type="entry name" value="GNAT_dom"/>
</dbReference>
<dbReference type="EMBL" id="MLJW01000242">
    <property type="protein sequence ID" value="OIQ92044.1"/>
    <property type="molecule type" value="Genomic_DNA"/>
</dbReference>
<reference evidence="2" key="1">
    <citation type="submission" date="2016-10" db="EMBL/GenBank/DDBJ databases">
        <title>Sequence of Gallionella enrichment culture.</title>
        <authorList>
            <person name="Poehlein A."/>
            <person name="Muehling M."/>
            <person name="Daniel R."/>
        </authorList>
    </citation>
    <scope>NUCLEOTIDE SEQUENCE</scope>
</reference>
<protein>
    <submittedName>
        <fullName evidence="2">Acetyltransferase (GNAT) family protein</fullName>
    </submittedName>
</protein>
<keyword evidence="2" id="KW-0808">Transferase</keyword>
<proteinExistence type="predicted"/>
<dbReference type="InterPro" id="IPR016181">
    <property type="entry name" value="Acyl_CoA_acyltransferase"/>
</dbReference>
<feature type="domain" description="N-acetyltransferase" evidence="1">
    <location>
        <begin position="22"/>
        <end position="179"/>
    </location>
</feature>
<gene>
    <name evidence="2" type="ORF">GALL_260380</name>
</gene>
<dbReference type="Pfam" id="PF13302">
    <property type="entry name" value="Acetyltransf_3"/>
    <property type="match status" value="1"/>
</dbReference>
<dbReference type="PROSITE" id="PS51186">
    <property type="entry name" value="GNAT"/>
    <property type="match status" value="1"/>
</dbReference>
<organism evidence="2">
    <name type="scientific">mine drainage metagenome</name>
    <dbReference type="NCBI Taxonomy" id="410659"/>
    <lineage>
        <taxon>unclassified sequences</taxon>
        <taxon>metagenomes</taxon>
        <taxon>ecological metagenomes</taxon>
    </lineage>
</organism>
<accession>A0A1J5RIW4</accession>
<dbReference type="CDD" id="cd04301">
    <property type="entry name" value="NAT_SF"/>
    <property type="match status" value="1"/>
</dbReference>
<comment type="caution">
    <text evidence="2">The sequence shown here is derived from an EMBL/GenBank/DDBJ whole genome shotgun (WGS) entry which is preliminary data.</text>
</comment>
<dbReference type="InterPro" id="IPR051531">
    <property type="entry name" value="N-acetyltransferase"/>
</dbReference>
<dbReference type="PANTHER" id="PTHR43792:SF1">
    <property type="entry name" value="N-ACETYLTRANSFERASE DOMAIN-CONTAINING PROTEIN"/>
    <property type="match status" value="1"/>
</dbReference>
<sequence>MPPTHAPLPAAPVVRLVRLSPDTLSALLDGDLDRARELAGIGITEYFSSSSMHWLWRLRLGQIAADPSSLPWLVRAGVDEATAEVVGHAGFHGPPDAQGMVEVGYSVDPRLRRRGYARAMLRALIAEARSAVEVTTVRASISPTNAGSLATIAGCGFERVGEQWDEYDGLELVFELRLPCD</sequence>
<dbReference type="PANTHER" id="PTHR43792">
    <property type="entry name" value="GNAT FAMILY, PUTATIVE (AFU_ORTHOLOGUE AFUA_3G00765)-RELATED-RELATED"/>
    <property type="match status" value="1"/>
</dbReference>
<dbReference type="GO" id="GO:0016747">
    <property type="term" value="F:acyltransferase activity, transferring groups other than amino-acyl groups"/>
    <property type="evidence" value="ECO:0007669"/>
    <property type="project" value="InterPro"/>
</dbReference>
<evidence type="ECO:0000313" key="2">
    <source>
        <dbReference type="EMBL" id="OIQ92044.1"/>
    </source>
</evidence>
<evidence type="ECO:0000259" key="1">
    <source>
        <dbReference type="PROSITE" id="PS51186"/>
    </source>
</evidence>